<dbReference type="GO" id="GO:0030170">
    <property type="term" value="F:pyridoxal phosphate binding"/>
    <property type="evidence" value="ECO:0007669"/>
    <property type="project" value="InterPro"/>
</dbReference>
<organism evidence="13 14">
    <name type="scientific">Ornithinibacillus bavariensis</name>
    <dbReference type="NCBI Taxonomy" id="545502"/>
    <lineage>
        <taxon>Bacteria</taxon>
        <taxon>Bacillati</taxon>
        <taxon>Bacillota</taxon>
        <taxon>Bacilli</taxon>
        <taxon>Bacillales</taxon>
        <taxon>Bacillaceae</taxon>
        <taxon>Ornithinibacillus</taxon>
    </lineage>
</organism>
<evidence type="ECO:0000313" key="14">
    <source>
        <dbReference type="Proteomes" id="UP000676917"/>
    </source>
</evidence>
<dbReference type="PANTHER" id="PTHR11808:SF80">
    <property type="entry name" value="CYSTATHIONINE GAMMA-LYASE"/>
    <property type="match status" value="1"/>
</dbReference>
<dbReference type="EC" id="4.4.1.2" evidence="7"/>
<dbReference type="GO" id="GO:0005737">
    <property type="term" value="C:cytoplasm"/>
    <property type="evidence" value="ECO:0007669"/>
    <property type="project" value="TreeGrafter"/>
</dbReference>
<evidence type="ECO:0000256" key="11">
    <source>
        <dbReference type="PIRSR" id="PIRSR001434-2"/>
    </source>
</evidence>
<dbReference type="EMBL" id="BORP01000002">
    <property type="protein sequence ID" value="GIO26772.1"/>
    <property type="molecule type" value="Genomic_DNA"/>
</dbReference>
<dbReference type="GO" id="GO:0018826">
    <property type="term" value="F:methionine gamma-lyase activity"/>
    <property type="evidence" value="ECO:0007669"/>
    <property type="project" value="UniProtKB-EC"/>
</dbReference>
<dbReference type="NCBIfam" id="TIGR01328">
    <property type="entry name" value="met_gam_lyase"/>
    <property type="match status" value="1"/>
</dbReference>
<dbReference type="Proteomes" id="UP000676917">
    <property type="component" value="Unassembled WGS sequence"/>
</dbReference>
<sequence length="406" mass="45106">MARHYKHMETSVIHEGYDSKDMLGSLSTPLFQTSTYTFATAEQGERRFAGEEDGYIYSRLGNPTVKVLEDRIAALENGERGLAFGSGMAAVSAVLIALTKANDHILCSSGLYGCTFGLLTMMKEKYNISHDFSQMETEEDIRSKIRPETACIYVETPINPTMKLIDLELVVRVAKEYGIPVVVDNTFASPYLQNPLDLGCDVVLHSATKYIGGHGDVIAGLVVGKKEFLDEVAMTTLKDIGGVISPFDAWLLLRGLKTLPVRMDRHSDNAEEIFKRLKTHPNVTEVYYPNDESRSDYAIMKKQMRRGGGVISFEIKGTKKDAQSFLNNLSFLKIAVSLGDAETLIEHPATMTHAVVPGESQRDMGITDQLIRLSVGLEAWEDIWHDLEQALNKINVDAYSKALESR</sequence>
<evidence type="ECO:0000256" key="4">
    <source>
        <dbReference type="ARBA" id="ARBA00019040"/>
    </source>
</evidence>
<evidence type="ECO:0000256" key="6">
    <source>
        <dbReference type="ARBA" id="ARBA00023239"/>
    </source>
</evidence>
<keyword evidence="5 11" id="KW-0663">Pyridoxal phosphate</keyword>
<dbReference type="PANTHER" id="PTHR11808">
    <property type="entry name" value="TRANS-SULFURATION ENZYME FAMILY MEMBER"/>
    <property type="match status" value="1"/>
</dbReference>
<dbReference type="RefSeq" id="WP_212920283.1">
    <property type="nucleotide sequence ID" value="NZ_BORP01000002.1"/>
</dbReference>
<dbReference type="InterPro" id="IPR015424">
    <property type="entry name" value="PyrdxlP-dep_Trfase"/>
</dbReference>
<dbReference type="CDD" id="cd00614">
    <property type="entry name" value="CGS_like"/>
    <property type="match status" value="1"/>
</dbReference>
<evidence type="ECO:0000256" key="1">
    <source>
        <dbReference type="ARBA" id="ARBA00001933"/>
    </source>
</evidence>
<dbReference type="InterPro" id="IPR015422">
    <property type="entry name" value="PyrdxlP-dep_Trfase_small"/>
</dbReference>
<dbReference type="SUPFAM" id="SSF53383">
    <property type="entry name" value="PLP-dependent transferases"/>
    <property type="match status" value="1"/>
</dbReference>
<dbReference type="Pfam" id="PF01053">
    <property type="entry name" value="Cys_Met_Meta_PP"/>
    <property type="match status" value="1"/>
</dbReference>
<reference evidence="13" key="1">
    <citation type="submission" date="2021-03" db="EMBL/GenBank/DDBJ databases">
        <title>Antimicrobial resistance genes in bacteria isolated from Japanese honey, and their potential for conferring macrolide and lincosamide resistance in the American foulbrood pathogen Paenibacillus larvae.</title>
        <authorList>
            <person name="Okamoto M."/>
            <person name="Kumagai M."/>
            <person name="Kanamori H."/>
            <person name="Takamatsu D."/>
        </authorList>
    </citation>
    <scope>NUCLEOTIDE SEQUENCE</scope>
    <source>
        <strain evidence="13">J43TS3</strain>
    </source>
</reference>
<dbReference type="PIRSF" id="PIRSF001434">
    <property type="entry name" value="CGS"/>
    <property type="match status" value="1"/>
</dbReference>
<dbReference type="InterPro" id="IPR015421">
    <property type="entry name" value="PyrdxlP-dep_Trfase_major"/>
</dbReference>
<evidence type="ECO:0000256" key="5">
    <source>
        <dbReference type="ARBA" id="ARBA00022898"/>
    </source>
</evidence>
<dbReference type="FunFam" id="3.40.640.10:FF:000046">
    <property type="entry name" value="Cystathionine gamma-lyase"/>
    <property type="match status" value="1"/>
</dbReference>
<dbReference type="InterPro" id="IPR006237">
    <property type="entry name" value="L-Met_gamma_lys"/>
</dbReference>
<keyword evidence="6" id="KW-0456">Lyase</keyword>
<dbReference type="EC" id="4.4.1.11" evidence="3"/>
<feature type="modified residue" description="N6-(pyridoxal phosphate)lysine" evidence="11">
    <location>
        <position position="209"/>
    </location>
</feature>
<comment type="cofactor">
    <cofactor evidence="1 12">
        <name>pyridoxal 5'-phosphate</name>
        <dbReference type="ChEBI" id="CHEBI:597326"/>
    </cofactor>
</comment>
<comment type="catalytic activity">
    <reaction evidence="9">
        <text>L-homocysteine + H2O = 2-oxobutanoate + hydrogen sulfide + NH4(+) + H(+)</text>
        <dbReference type="Rhea" id="RHEA:14501"/>
        <dbReference type="ChEBI" id="CHEBI:15377"/>
        <dbReference type="ChEBI" id="CHEBI:15378"/>
        <dbReference type="ChEBI" id="CHEBI:16763"/>
        <dbReference type="ChEBI" id="CHEBI:28938"/>
        <dbReference type="ChEBI" id="CHEBI:29919"/>
        <dbReference type="ChEBI" id="CHEBI:58199"/>
        <dbReference type="EC" id="4.4.1.2"/>
    </reaction>
    <physiologicalReaction direction="left-to-right" evidence="9">
        <dbReference type="Rhea" id="RHEA:14502"/>
    </physiologicalReaction>
</comment>
<comment type="catalytic activity">
    <reaction evidence="10">
        <text>L-methionine + H2O = methanethiol + 2-oxobutanoate + NH4(+)</text>
        <dbReference type="Rhea" id="RHEA:23800"/>
        <dbReference type="ChEBI" id="CHEBI:15377"/>
        <dbReference type="ChEBI" id="CHEBI:16007"/>
        <dbReference type="ChEBI" id="CHEBI:16763"/>
        <dbReference type="ChEBI" id="CHEBI:28938"/>
        <dbReference type="ChEBI" id="CHEBI:57844"/>
        <dbReference type="EC" id="4.4.1.11"/>
    </reaction>
    <physiologicalReaction direction="left-to-right" evidence="10">
        <dbReference type="Rhea" id="RHEA:23801"/>
    </physiologicalReaction>
</comment>
<dbReference type="Gene3D" id="3.90.1150.10">
    <property type="entry name" value="Aspartate Aminotransferase, domain 1"/>
    <property type="match status" value="1"/>
</dbReference>
<evidence type="ECO:0000256" key="3">
    <source>
        <dbReference type="ARBA" id="ARBA00012222"/>
    </source>
</evidence>
<evidence type="ECO:0000313" key="13">
    <source>
        <dbReference type="EMBL" id="GIO26772.1"/>
    </source>
</evidence>
<dbReference type="Gene3D" id="3.40.640.10">
    <property type="entry name" value="Type I PLP-dependent aspartate aminotransferase-like (Major domain)"/>
    <property type="match status" value="1"/>
</dbReference>
<evidence type="ECO:0000256" key="12">
    <source>
        <dbReference type="RuleBase" id="RU362118"/>
    </source>
</evidence>
<comment type="caution">
    <text evidence="13">The sequence shown here is derived from an EMBL/GenBank/DDBJ whole genome shotgun (WGS) entry which is preliminary data.</text>
</comment>
<dbReference type="FunFam" id="3.90.1150.10:FF:000033">
    <property type="entry name" value="Cystathionine gamma-synthase"/>
    <property type="match status" value="1"/>
</dbReference>
<evidence type="ECO:0000256" key="10">
    <source>
        <dbReference type="ARBA" id="ARBA00052699"/>
    </source>
</evidence>
<protein>
    <recommendedName>
        <fullName evidence="4">L-methionine gamma-lyase</fullName>
        <ecNumber evidence="3">4.4.1.11</ecNumber>
        <ecNumber evidence="7">4.4.1.2</ecNumber>
    </recommendedName>
    <alternativeName>
        <fullName evidence="8">Homocysteine desulfhydrase</fullName>
    </alternativeName>
</protein>
<dbReference type="InterPro" id="IPR054542">
    <property type="entry name" value="Cys_met_metab_PP"/>
</dbReference>
<dbReference type="GO" id="GO:0019346">
    <property type="term" value="P:transsulfuration"/>
    <property type="evidence" value="ECO:0007669"/>
    <property type="project" value="InterPro"/>
</dbReference>
<dbReference type="NCBIfam" id="NF005263">
    <property type="entry name" value="PRK06767.1"/>
    <property type="match status" value="1"/>
</dbReference>
<dbReference type="GO" id="GO:0047982">
    <property type="term" value="F:homocysteine desulfhydrase activity"/>
    <property type="evidence" value="ECO:0007669"/>
    <property type="project" value="UniProtKB-EC"/>
</dbReference>
<keyword evidence="14" id="KW-1185">Reference proteome</keyword>
<dbReference type="AlphaFoldDB" id="A0A920C7K2"/>
<dbReference type="GO" id="GO:0009086">
    <property type="term" value="P:methionine biosynthetic process"/>
    <property type="evidence" value="ECO:0007669"/>
    <property type="project" value="UniProtKB-ARBA"/>
</dbReference>
<evidence type="ECO:0000256" key="7">
    <source>
        <dbReference type="ARBA" id="ARBA00047175"/>
    </source>
</evidence>
<name>A0A920C7K2_9BACI</name>
<dbReference type="PROSITE" id="PS00868">
    <property type="entry name" value="CYS_MET_METAB_PP"/>
    <property type="match status" value="1"/>
</dbReference>
<evidence type="ECO:0000256" key="8">
    <source>
        <dbReference type="ARBA" id="ARBA00047199"/>
    </source>
</evidence>
<dbReference type="InterPro" id="IPR000277">
    <property type="entry name" value="Cys/Met-Metab_PyrdxlP-dep_enz"/>
</dbReference>
<gene>
    <name evidence="13" type="primary">megL</name>
    <name evidence="13" type="ORF">J43TS3_13830</name>
</gene>
<proteinExistence type="inferred from homology"/>
<accession>A0A920C7K2</accession>
<comment type="similarity">
    <text evidence="2">Belongs to the trans-sulfuration enzymes family. L-methionine gamma-lyase subfamily.</text>
</comment>
<evidence type="ECO:0000256" key="9">
    <source>
        <dbReference type="ARBA" id="ARBA00048780"/>
    </source>
</evidence>
<evidence type="ECO:0000256" key="2">
    <source>
        <dbReference type="ARBA" id="ARBA00008667"/>
    </source>
</evidence>